<evidence type="ECO:0000256" key="11">
    <source>
        <dbReference type="RuleBase" id="RU003783"/>
    </source>
</evidence>
<gene>
    <name evidence="10" type="primary">miaA</name>
    <name evidence="14" type="ORF">COC19_07000</name>
</gene>
<dbReference type="AlphaFoldDB" id="A0A2A4MIF2"/>
<sequence length="320" mass="35493">MTAKTPKANVFCLMGATASGKTALAVELSKRLPVEIISVDSAQIYRDMDIGTGKLDADTLALAPHALIDIRDPVESYSAAEFRSDALAEIKRIQQANKIPLLVGGTMLYFRVLRDGLTELPGANIEIRAQIEAMAKEQGWQAVHARLAQVDAQSAQRIHKNDPQRLSRALEVFMLTGKSMTQLHSEANAAKSAANAQLPFNLHYMAIQVADRASLHTKIASRFHGMLDAGLVAEVQALSRRGDLSESMPSMKSVGYRQVWQFLRDELSYKDMVERGIIATRQLAKRQTTWLRSWPDLTCLSDLPEKSMDEILKYIETTPT</sequence>
<evidence type="ECO:0000256" key="8">
    <source>
        <dbReference type="ARBA" id="ARBA00022842"/>
    </source>
</evidence>
<accession>A0A2A4MIF2</accession>
<dbReference type="InterPro" id="IPR027417">
    <property type="entry name" value="P-loop_NTPase"/>
</dbReference>
<dbReference type="Pfam" id="PF01715">
    <property type="entry name" value="IPPT"/>
    <property type="match status" value="1"/>
</dbReference>
<dbReference type="Proteomes" id="UP000218172">
    <property type="component" value="Unassembled WGS sequence"/>
</dbReference>
<dbReference type="PANTHER" id="PTHR11088:SF60">
    <property type="entry name" value="TRNA DIMETHYLALLYLTRANSFERASE"/>
    <property type="match status" value="1"/>
</dbReference>
<keyword evidence="4 10" id="KW-0808">Transferase</keyword>
<proteinExistence type="inferred from homology"/>
<evidence type="ECO:0000256" key="7">
    <source>
        <dbReference type="ARBA" id="ARBA00022840"/>
    </source>
</evidence>
<keyword evidence="5 10" id="KW-0819">tRNA processing</keyword>
<keyword evidence="7 10" id="KW-0067">ATP-binding</keyword>
<evidence type="ECO:0000256" key="2">
    <source>
        <dbReference type="ARBA" id="ARBA00003213"/>
    </source>
</evidence>
<evidence type="ECO:0000256" key="10">
    <source>
        <dbReference type="HAMAP-Rule" id="MF_00185"/>
    </source>
</evidence>
<comment type="cofactor">
    <cofactor evidence="1 10">
        <name>Mg(2+)</name>
        <dbReference type="ChEBI" id="CHEBI:18420"/>
    </cofactor>
</comment>
<dbReference type="NCBIfam" id="TIGR00174">
    <property type="entry name" value="miaA"/>
    <property type="match status" value="1"/>
</dbReference>
<evidence type="ECO:0000256" key="12">
    <source>
        <dbReference type="RuleBase" id="RU003784"/>
    </source>
</evidence>
<comment type="subunit">
    <text evidence="10">Monomer.</text>
</comment>
<feature type="binding site" evidence="10">
    <location>
        <begin position="15"/>
        <end position="22"/>
    </location>
    <ligand>
        <name>ATP</name>
        <dbReference type="ChEBI" id="CHEBI:30616"/>
    </ligand>
</feature>
<dbReference type="PANTHER" id="PTHR11088">
    <property type="entry name" value="TRNA DIMETHYLALLYLTRANSFERASE"/>
    <property type="match status" value="1"/>
</dbReference>
<evidence type="ECO:0000256" key="5">
    <source>
        <dbReference type="ARBA" id="ARBA00022694"/>
    </source>
</evidence>
<evidence type="ECO:0000256" key="13">
    <source>
        <dbReference type="RuleBase" id="RU003785"/>
    </source>
</evidence>
<dbReference type="InterPro" id="IPR039657">
    <property type="entry name" value="Dimethylallyltransferase"/>
</dbReference>
<dbReference type="EC" id="2.5.1.75" evidence="10"/>
<evidence type="ECO:0000256" key="9">
    <source>
        <dbReference type="ARBA" id="ARBA00049563"/>
    </source>
</evidence>
<comment type="catalytic activity">
    <reaction evidence="9 10 11">
        <text>adenosine(37) in tRNA + dimethylallyl diphosphate = N(6)-dimethylallyladenosine(37) in tRNA + diphosphate</text>
        <dbReference type="Rhea" id="RHEA:26482"/>
        <dbReference type="Rhea" id="RHEA-COMP:10162"/>
        <dbReference type="Rhea" id="RHEA-COMP:10375"/>
        <dbReference type="ChEBI" id="CHEBI:33019"/>
        <dbReference type="ChEBI" id="CHEBI:57623"/>
        <dbReference type="ChEBI" id="CHEBI:74411"/>
        <dbReference type="ChEBI" id="CHEBI:74415"/>
        <dbReference type="EC" id="2.5.1.75"/>
    </reaction>
</comment>
<comment type="function">
    <text evidence="2 10 12">Catalyzes the transfer of a dimethylallyl group onto the adenine at position 37 in tRNAs that read codons beginning with uridine, leading to the formation of N6-(dimethylallyl)adenosine (i(6)A).</text>
</comment>
<evidence type="ECO:0000313" key="15">
    <source>
        <dbReference type="Proteomes" id="UP000218172"/>
    </source>
</evidence>
<evidence type="ECO:0000313" key="14">
    <source>
        <dbReference type="EMBL" id="PCH59537.1"/>
    </source>
</evidence>
<reference evidence="15" key="1">
    <citation type="submission" date="2017-08" db="EMBL/GenBank/DDBJ databases">
        <title>A dynamic microbial community with high functional redundancy inhabits the cold, oxic subseafloor aquifer.</title>
        <authorList>
            <person name="Tully B.J."/>
            <person name="Wheat C.G."/>
            <person name="Glazer B.T."/>
            <person name="Huber J.A."/>
        </authorList>
    </citation>
    <scope>NUCLEOTIDE SEQUENCE [LARGE SCALE GENOMIC DNA]</scope>
</reference>
<feature type="binding site" evidence="10">
    <location>
        <begin position="17"/>
        <end position="22"/>
    </location>
    <ligand>
        <name>substrate</name>
    </ligand>
</feature>
<evidence type="ECO:0000256" key="4">
    <source>
        <dbReference type="ARBA" id="ARBA00022679"/>
    </source>
</evidence>
<dbReference type="GO" id="GO:0052381">
    <property type="term" value="F:tRNA dimethylallyltransferase activity"/>
    <property type="evidence" value="ECO:0007669"/>
    <property type="project" value="UniProtKB-UniRule"/>
</dbReference>
<dbReference type="InterPro" id="IPR018022">
    <property type="entry name" value="IPT"/>
</dbReference>
<comment type="caution">
    <text evidence="14">The sequence shown here is derived from an EMBL/GenBank/DDBJ whole genome shotgun (WGS) entry which is preliminary data.</text>
</comment>
<feature type="site" description="Interaction with substrate tRNA" evidence="10">
    <location>
        <position position="106"/>
    </location>
</feature>
<feature type="region of interest" description="Interaction with substrate tRNA" evidence="10">
    <location>
        <begin position="40"/>
        <end position="43"/>
    </location>
</feature>
<evidence type="ECO:0000256" key="3">
    <source>
        <dbReference type="ARBA" id="ARBA00005842"/>
    </source>
</evidence>
<keyword evidence="8 10" id="KW-0460">Magnesium</keyword>
<dbReference type="FunFam" id="1.10.20.140:FF:000001">
    <property type="entry name" value="tRNA dimethylallyltransferase"/>
    <property type="match status" value="1"/>
</dbReference>
<dbReference type="SUPFAM" id="SSF52540">
    <property type="entry name" value="P-loop containing nucleoside triphosphate hydrolases"/>
    <property type="match status" value="1"/>
</dbReference>
<comment type="similarity">
    <text evidence="3 10 13">Belongs to the IPP transferase family.</text>
</comment>
<dbReference type="GO" id="GO:0006400">
    <property type="term" value="P:tRNA modification"/>
    <property type="evidence" value="ECO:0007669"/>
    <property type="project" value="TreeGrafter"/>
</dbReference>
<feature type="site" description="Interaction with substrate tRNA" evidence="10">
    <location>
        <position position="128"/>
    </location>
</feature>
<keyword evidence="6 10" id="KW-0547">Nucleotide-binding</keyword>
<dbReference type="Gene3D" id="1.10.20.140">
    <property type="match status" value="1"/>
</dbReference>
<dbReference type="HAMAP" id="MF_00185">
    <property type="entry name" value="IPP_trans"/>
    <property type="match status" value="1"/>
</dbReference>
<name>A0A2A4MIF2_9GAMM</name>
<dbReference type="EMBL" id="NVQR01000116">
    <property type="protein sequence ID" value="PCH59537.1"/>
    <property type="molecule type" value="Genomic_DNA"/>
</dbReference>
<feature type="region of interest" description="Interaction with substrate tRNA" evidence="10">
    <location>
        <begin position="164"/>
        <end position="168"/>
    </location>
</feature>
<protein>
    <recommendedName>
        <fullName evidence="10">tRNA dimethylallyltransferase</fullName>
        <ecNumber evidence="10">2.5.1.75</ecNumber>
    </recommendedName>
    <alternativeName>
        <fullName evidence="10">Dimethylallyl diphosphate:tRNA dimethylallyltransferase</fullName>
        <shortName evidence="10">DMAPP:tRNA dimethylallyltransferase</shortName>
        <shortName evidence="10">DMATase</shortName>
    </alternativeName>
    <alternativeName>
        <fullName evidence="10">Isopentenyl-diphosphate:tRNA isopentenyltransferase</fullName>
        <shortName evidence="10">IPP transferase</shortName>
        <shortName evidence="10">IPPT</shortName>
        <shortName evidence="10">IPTase</shortName>
    </alternativeName>
</protein>
<comment type="caution">
    <text evidence="10">Lacks conserved residue(s) required for the propagation of feature annotation.</text>
</comment>
<organism evidence="14 15">
    <name type="scientific">SAR86 cluster bacterium</name>
    <dbReference type="NCBI Taxonomy" id="2030880"/>
    <lineage>
        <taxon>Bacteria</taxon>
        <taxon>Pseudomonadati</taxon>
        <taxon>Pseudomonadota</taxon>
        <taxon>Gammaproteobacteria</taxon>
        <taxon>SAR86 cluster</taxon>
    </lineage>
</organism>
<dbReference type="Gene3D" id="3.40.50.300">
    <property type="entry name" value="P-loop containing nucleotide triphosphate hydrolases"/>
    <property type="match status" value="1"/>
</dbReference>
<evidence type="ECO:0000256" key="6">
    <source>
        <dbReference type="ARBA" id="ARBA00022741"/>
    </source>
</evidence>
<dbReference type="GO" id="GO:0005524">
    <property type="term" value="F:ATP binding"/>
    <property type="evidence" value="ECO:0007669"/>
    <property type="project" value="UniProtKB-UniRule"/>
</dbReference>
<evidence type="ECO:0000256" key="1">
    <source>
        <dbReference type="ARBA" id="ARBA00001946"/>
    </source>
</evidence>